<dbReference type="InterPro" id="IPR013083">
    <property type="entry name" value="Znf_RING/FYVE/PHD"/>
</dbReference>
<evidence type="ECO:0000256" key="4">
    <source>
        <dbReference type="PROSITE-ProRule" id="PRU00175"/>
    </source>
</evidence>
<accession>A0A9D3PDQ4</accession>
<dbReference type="SMART" id="SM00184">
    <property type="entry name" value="RING"/>
    <property type="match status" value="1"/>
</dbReference>
<keyword evidence="1" id="KW-0479">Metal-binding</keyword>
<keyword evidence="3" id="KW-0862">Zinc</keyword>
<comment type="caution">
    <text evidence="7">The sequence shown here is derived from an EMBL/GenBank/DDBJ whole genome shotgun (WGS) entry which is preliminary data.</text>
</comment>
<keyword evidence="8" id="KW-1185">Reference proteome</keyword>
<name>A0A9D3PDQ4_MEGAT</name>
<dbReference type="PROSITE" id="PS50089">
    <property type="entry name" value="ZF_RING_2"/>
    <property type="match status" value="1"/>
</dbReference>
<dbReference type="OrthoDB" id="5588846at2759"/>
<dbReference type="InterPro" id="IPR001841">
    <property type="entry name" value="Znf_RING"/>
</dbReference>
<evidence type="ECO:0000256" key="5">
    <source>
        <dbReference type="SAM" id="MobiDB-lite"/>
    </source>
</evidence>
<keyword evidence="2 4" id="KW-0863">Zinc-finger</keyword>
<feature type="region of interest" description="Disordered" evidence="5">
    <location>
        <begin position="115"/>
        <end position="137"/>
    </location>
</feature>
<evidence type="ECO:0000259" key="6">
    <source>
        <dbReference type="PROSITE" id="PS50089"/>
    </source>
</evidence>
<organism evidence="7 8">
    <name type="scientific">Megalops atlanticus</name>
    <name type="common">Tarpon</name>
    <name type="synonym">Clupea gigantea</name>
    <dbReference type="NCBI Taxonomy" id="7932"/>
    <lineage>
        <taxon>Eukaryota</taxon>
        <taxon>Metazoa</taxon>
        <taxon>Chordata</taxon>
        <taxon>Craniata</taxon>
        <taxon>Vertebrata</taxon>
        <taxon>Euteleostomi</taxon>
        <taxon>Actinopterygii</taxon>
        <taxon>Neopterygii</taxon>
        <taxon>Teleostei</taxon>
        <taxon>Elopiformes</taxon>
        <taxon>Megalopidae</taxon>
        <taxon>Megalops</taxon>
    </lineage>
</organism>
<dbReference type="AlphaFoldDB" id="A0A9D3PDQ4"/>
<protein>
    <recommendedName>
        <fullName evidence="6">RING-type domain-containing protein</fullName>
    </recommendedName>
</protein>
<feature type="compositionally biased region" description="Polar residues" evidence="5">
    <location>
        <begin position="126"/>
        <end position="137"/>
    </location>
</feature>
<evidence type="ECO:0000256" key="2">
    <source>
        <dbReference type="ARBA" id="ARBA00022771"/>
    </source>
</evidence>
<dbReference type="Gene3D" id="3.30.40.10">
    <property type="entry name" value="Zinc/RING finger domain, C3HC4 (zinc finger)"/>
    <property type="match status" value="1"/>
</dbReference>
<gene>
    <name evidence="7" type="ORF">MATL_G00232490</name>
</gene>
<dbReference type="GO" id="GO:0008270">
    <property type="term" value="F:zinc ion binding"/>
    <property type="evidence" value="ECO:0007669"/>
    <property type="project" value="UniProtKB-KW"/>
</dbReference>
<proteinExistence type="predicted"/>
<evidence type="ECO:0000256" key="3">
    <source>
        <dbReference type="ARBA" id="ARBA00022833"/>
    </source>
</evidence>
<dbReference type="SUPFAM" id="SSF57850">
    <property type="entry name" value="RING/U-box"/>
    <property type="match status" value="1"/>
</dbReference>
<dbReference type="Proteomes" id="UP001046870">
    <property type="component" value="Chromosome 21"/>
</dbReference>
<dbReference type="EMBL" id="JAFDVH010000021">
    <property type="protein sequence ID" value="KAG7457930.1"/>
    <property type="molecule type" value="Genomic_DNA"/>
</dbReference>
<reference evidence="7" key="1">
    <citation type="submission" date="2021-01" db="EMBL/GenBank/DDBJ databases">
        <authorList>
            <person name="Zahm M."/>
            <person name="Roques C."/>
            <person name="Cabau C."/>
            <person name="Klopp C."/>
            <person name="Donnadieu C."/>
            <person name="Jouanno E."/>
            <person name="Lampietro C."/>
            <person name="Louis A."/>
            <person name="Herpin A."/>
            <person name="Echchiki A."/>
            <person name="Berthelot C."/>
            <person name="Parey E."/>
            <person name="Roest-Crollius H."/>
            <person name="Braasch I."/>
            <person name="Postlethwait J."/>
            <person name="Bobe J."/>
            <person name="Montfort J."/>
            <person name="Bouchez O."/>
            <person name="Begum T."/>
            <person name="Mejri S."/>
            <person name="Adams A."/>
            <person name="Chen W.-J."/>
            <person name="Guiguen Y."/>
        </authorList>
    </citation>
    <scope>NUCLEOTIDE SEQUENCE</scope>
    <source>
        <strain evidence="7">YG-15Mar2019-1</strain>
        <tissue evidence="7">Brain</tissue>
    </source>
</reference>
<evidence type="ECO:0000256" key="1">
    <source>
        <dbReference type="ARBA" id="ARBA00022723"/>
    </source>
</evidence>
<sequence>MRGDGMDLLRRIFSAVGFDCLRRAPSSAQSPSVKQSVARATRTEDGSLSCSISLGPDPPHCQCCISYDVRLKKLACGHVFCDRCTNRIINQAFQDIEGLSDYPCPMCKSIRRLGGPVPEVGRPRTPSRTSCDLPSGATLGTLQSQVIQEEGGPKD</sequence>
<evidence type="ECO:0000313" key="7">
    <source>
        <dbReference type="EMBL" id="KAG7457930.1"/>
    </source>
</evidence>
<feature type="domain" description="RING-type" evidence="6">
    <location>
        <begin position="61"/>
        <end position="108"/>
    </location>
</feature>
<evidence type="ECO:0000313" key="8">
    <source>
        <dbReference type="Proteomes" id="UP001046870"/>
    </source>
</evidence>